<evidence type="ECO:0000256" key="1">
    <source>
        <dbReference type="ARBA" id="ARBA00001946"/>
    </source>
</evidence>
<dbReference type="AlphaFoldDB" id="A0A0W0VMF5"/>
<keyword evidence="7" id="KW-0808">Transferase</keyword>
<dbReference type="PANTHER" id="PTHR45138:SF9">
    <property type="entry name" value="DIGUANYLATE CYCLASE DGCM-RELATED"/>
    <property type="match status" value="1"/>
</dbReference>
<dbReference type="InterPro" id="IPR029016">
    <property type="entry name" value="GAF-like_dom_sf"/>
</dbReference>
<dbReference type="Pfam" id="PF05227">
    <property type="entry name" value="CHASE3"/>
    <property type="match status" value="1"/>
</dbReference>
<feature type="transmembrane region" description="Helical" evidence="5">
    <location>
        <begin position="25"/>
        <end position="46"/>
    </location>
</feature>
<dbReference type="EMBL" id="LNYK01000016">
    <property type="protein sequence ID" value="KTD21244.1"/>
    <property type="molecule type" value="Genomic_DNA"/>
</dbReference>
<dbReference type="PROSITE" id="PS50887">
    <property type="entry name" value="GGDEF"/>
    <property type="match status" value="1"/>
</dbReference>
<dbReference type="RefSeq" id="WP_065238288.1">
    <property type="nucleotide sequence ID" value="NZ_CAAAHZ010000003.1"/>
</dbReference>
<protein>
    <recommendedName>
        <fullName evidence="2">diguanylate cyclase</fullName>
        <ecNumber evidence="2">2.7.7.65</ecNumber>
    </recommendedName>
</protein>
<reference evidence="7 8" key="1">
    <citation type="submission" date="2015-11" db="EMBL/GenBank/DDBJ databases">
        <title>Genomic analysis of 38 Legionella species identifies large and diverse effector repertoires.</title>
        <authorList>
            <person name="Burstein D."/>
            <person name="Amaro F."/>
            <person name="Zusman T."/>
            <person name="Lifshitz Z."/>
            <person name="Cohen O."/>
            <person name="Gilbert J.A."/>
            <person name="Pupko T."/>
            <person name="Shuman H.A."/>
            <person name="Segal G."/>
        </authorList>
    </citation>
    <scope>NUCLEOTIDE SEQUENCE [LARGE SCALE GENOMIC DNA]</scope>
    <source>
        <strain evidence="7 8">ATCC 49505</strain>
    </source>
</reference>
<organism evidence="7 8">
    <name type="scientific">Legionella londiniensis</name>
    <dbReference type="NCBI Taxonomy" id="45068"/>
    <lineage>
        <taxon>Bacteria</taxon>
        <taxon>Pseudomonadati</taxon>
        <taxon>Pseudomonadota</taxon>
        <taxon>Gammaproteobacteria</taxon>
        <taxon>Legionellales</taxon>
        <taxon>Legionellaceae</taxon>
        <taxon>Legionella</taxon>
    </lineage>
</organism>
<dbReference type="Pfam" id="PF13492">
    <property type="entry name" value="GAF_3"/>
    <property type="match status" value="1"/>
</dbReference>
<dbReference type="GO" id="GO:1902201">
    <property type="term" value="P:negative regulation of bacterial-type flagellum-dependent cell motility"/>
    <property type="evidence" value="ECO:0007669"/>
    <property type="project" value="TreeGrafter"/>
</dbReference>
<dbReference type="InterPro" id="IPR035965">
    <property type="entry name" value="PAS-like_dom_sf"/>
</dbReference>
<dbReference type="GO" id="GO:0043709">
    <property type="term" value="P:cell adhesion involved in single-species biofilm formation"/>
    <property type="evidence" value="ECO:0007669"/>
    <property type="project" value="TreeGrafter"/>
</dbReference>
<keyword evidence="4" id="KW-0175">Coiled coil</keyword>
<feature type="domain" description="GGDEF" evidence="6">
    <location>
        <begin position="573"/>
        <end position="707"/>
    </location>
</feature>
<dbReference type="SMART" id="SM00267">
    <property type="entry name" value="GGDEF"/>
    <property type="match status" value="1"/>
</dbReference>
<proteinExistence type="predicted"/>
<dbReference type="InterPro" id="IPR043128">
    <property type="entry name" value="Rev_trsase/Diguanyl_cyclase"/>
</dbReference>
<evidence type="ECO:0000313" key="7">
    <source>
        <dbReference type="EMBL" id="KTD21244.1"/>
    </source>
</evidence>
<dbReference type="SUPFAM" id="SSF55781">
    <property type="entry name" value="GAF domain-like"/>
    <property type="match status" value="1"/>
</dbReference>
<comment type="catalytic activity">
    <reaction evidence="3">
        <text>2 GTP = 3',3'-c-di-GMP + 2 diphosphate</text>
        <dbReference type="Rhea" id="RHEA:24898"/>
        <dbReference type="ChEBI" id="CHEBI:33019"/>
        <dbReference type="ChEBI" id="CHEBI:37565"/>
        <dbReference type="ChEBI" id="CHEBI:58805"/>
        <dbReference type="EC" id="2.7.7.65"/>
    </reaction>
</comment>
<dbReference type="GO" id="GO:0052621">
    <property type="term" value="F:diguanylate cyclase activity"/>
    <property type="evidence" value="ECO:0007669"/>
    <property type="project" value="UniProtKB-EC"/>
</dbReference>
<dbReference type="CDD" id="cd01949">
    <property type="entry name" value="GGDEF"/>
    <property type="match status" value="1"/>
</dbReference>
<dbReference type="Gene3D" id="3.30.450.20">
    <property type="entry name" value="PAS domain"/>
    <property type="match status" value="1"/>
</dbReference>
<evidence type="ECO:0000256" key="4">
    <source>
        <dbReference type="SAM" id="Coils"/>
    </source>
</evidence>
<dbReference type="EC" id="2.7.7.65" evidence="2"/>
<keyword evidence="8" id="KW-1185">Reference proteome</keyword>
<dbReference type="InterPro" id="IPR029787">
    <property type="entry name" value="Nucleotide_cyclase"/>
</dbReference>
<gene>
    <name evidence="7" type="ORF">Llon_1342</name>
</gene>
<dbReference type="SMART" id="SM00065">
    <property type="entry name" value="GAF"/>
    <property type="match status" value="1"/>
</dbReference>
<dbReference type="InterPro" id="IPR007891">
    <property type="entry name" value="CHASE3"/>
</dbReference>
<dbReference type="Pfam" id="PF00990">
    <property type="entry name" value="GGDEF"/>
    <property type="match status" value="1"/>
</dbReference>
<evidence type="ECO:0000256" key="2">
    <source>
        <dbReference type="ARBA" id="ARBA00012528"/>
    </source>
</evidence>
<dbReference type="InterPro" id="IPR050469">
    <property type="entry name" value="Diguanylate_Cyclase"/>
</dbReference>
<evidence type="ECO:0000256" key="5">
    <source>
        <dbReference type="SAM" id="Phobius"/>
    </source>
</evidence>
<dbReference type="InterPro" id="IPR000160">
    <property type="entry name" value="GGDEF_dom"/>
</dbReference>
<dbReference type="GO" id="GO:0016301">
    <property type="term" value="F:kinase activity"/>
    <property type="evidence" value="ECO:0007669"/>
    <property type="project" value="UniProtKB-KW"/>
</dbReference>
<name>A0A0W0VMF5_9GAMM</name>
<dbReference type="PANTHER" id="PTHR45138">
    <property type="entry name" value="REGULATORY COMPONENTS OF SENSORY TRANSDUCTION SYSTEM"/>
    <property type="match status" value="1"/>
</dbReference>
<feature type="coiled-coil region" evidence="4">
    <location>
        <begin position="163"/>
        <end position="190"/>
    </location>
</feature>
<keyword evidence="5" id="KW-1133">Transmembrane helix</keyword>
<dbReference type="FunFam" id="3.30.70.270:FF:000001">
    <property type="entry name" value="Diguanylate cyclase domain protein"/>
    <property type="match status" value="1"/>
</dbReference>
<comment type="caution">
    <text evidence="7">The sequence shown here is derived from an EMBL/GenBank/DDBJ whole genome shotgun (WGS) entry which is preliminary data.</text>
</comment>
<dbReference type="SUPFAM" id="SSF55785">
    <property type="entry name" value="PYP-like sensor domain (PAS domain)"/>
    <property type="match status" value="1"/>
</dbReference>
<dbReference type="STRING" id="45068.Llon_1342"/>
<sequence length="712" mass="80788">MKKDILKIASQEKTIAPAFKINKSFLNTIFFFALSALLLISFFSYYQVKSLIDVNNRVIHAHKVIQSVNASLFELADLESHYRGFLISGQTQLLEEMDEIKKNLNQNLQKLTQLTKDNPEQNQRVLKFAATIKTRLQILSRITPLKIHEIQSTKEGADLFNRSQNLSNLAKNLGEEIKSIESALLNYRHQKLISEAEGTSLAIIVGNSLSILALIVAFALANVELTNRKKTELGYMQAQEQLRKVLEASSDMIAAFDEGLKFIIFNDSYHKEFKLLFGTSISAGMSIEAALAKVPESRKELVHEWKESLRSNTTSKILEVDVNHQTKTYELTSSLLQGLESAQGAVQNIRDITENIREHMELQQSYQNLSSSMRALEEKNKQISFLVEMSDIMLACNTQNEFIRAMNSFTKKLLEFASGFLFIMHSSKNALEKIVIWGEPNEQLDSFSPDLCWGIRLGRMHQVDESATTLVCPHTKTNHKDVYHLCIPLMAQNNIYGLLYLETSKESPPFHDENQRLLITAFSELTALALANIRLRENLRFQSIHDALTGLYNRRYLEEFLNQQIGQAKRENQQFALLMLDLDHFKSINDAYGHEAGDEVLKEIGEVFRNEMRATDLACRYGGEEFVVFIHNINTENAKNIAENLRLKIYHLNIKHNDQQIGPITISIGIAIFPNNGQTVGELLGAADGALYQAKKKGRNQVVLYGSPEQAR</sequence>
<dbReference type="Gene3D" id="3.30.70.270">
    <property type="match status" value="1"/>
</dbReference>
<accession>A0A0W0VMF5</accession>
<evidence type="ECO:0000259" key="6">
    <source>
        <dbReference type="PROSITE" id="PS50887"/>
    </source>
</evidence>
<keyword evidence="7" id="KW-0418">Kinase</keyword>
<dbReference type="GO" id="GO:0005886">
    <property type="term" value="C:plasma membrane"/>
    <property type="evidence" value="ECO:0007669"/>
    <property type="project" value="TreeGrafter"/>
</dbReference>
<comment type="cofactor">
    <cofactor evidence="1">
        <name>Mg(2+)</name>
        <dbReference type="ChEBI" id="CHEBI:18420"/>
    </cofactor>
</comment>
<dbReference type="NCBIfam" id="TIGR00254">
    <property type="entry name" value="GGDEF"/>
    <property type="match status" value="1"/>
</dbReference>
<dbReference type="InterPro" id="IPR003018">
    <property type="entry name" value="GAF"/>
</dbReference>
<dbReference type="Gene3D" id="3.30.450.40">
    <property type="match status" value="1"/>
</dbReference>
<keyword evidence="5" id="KW-0812">Transmembrane</keyword>
<dbReference type="Proteomes" id="UP000054997">
    <property type="component" value="Unassembled WGS sequence"/>
</dbReference>
<dbReference type="OrthoDB" id="9803824at2"/>
<evidence type="ECO:0000313" key="8">
    <source>
        <dbReference type="Proteomes" id="UP000054997"/>
    </source>
</evidence>
<feature type="coiled-coil region" evidence="4">
    <location>
        <begin position="90"/>
        <end position="117"/>
    </location>
</feature>
<keyword evidence="5" id="KW-0472">Membrane</keyword>
<dbReference type="PATRIC" id="fig|45068.5.peg.1451"/>
<dbReference type="SUPFAM" id="SSF55073">
    <property type="entry name" value="Nucleotide cyclase"/>
    <property type="match status" value="1"/>
</dbReference>
<evidence type="ECO:0000256" key="3">
    <source>
        <dbReference type="ARBA" id="ARBA00034247"/>
    </source>
</evidence>